<dbReference type="InterPro" id="IPR024571">
    <property type="entry name" value="ERAP1-like_C_dom"/>
</dbReference>
<keyword evidence="14" id="KW-0449">Lipoprotein</keyword>
<evidence type="ECO:0000256" key="16">
    <source>
        <dbReference type="PIRSR" id="PIRSR634016-3"/>
    </source>
</evidence>
<name>A0AAN7VG46_9COLE</name>
<accession>A0AAN7VG46</accession>
<keyword evidence="11 18" id="KW-0482">Metalloprotease</keyword>
<dbReference type="EMBL" id="JAVRBK010000006">
    <property type="protein sequence ID" value="KAK5642769.1"/>
    <property type="molecule type" value="Genomic_DNA"/>
</dbReference>
<dbReference type="FunFam" id="2.60.40.1910:FF:000008">
    <property type="entry name" value="Aminopeptidase"/>
    <property type="match status" value="1"/>
</dbReference>
<feature type="binding site" evidence="16">
    <location>
        <position position="361"/>
    </location>
    <ligand>
        <name>Zn(2+)</name>
        <dbReference type="ChEBI" id="CHEBI:29105"/>
        <note>catalytic</note>
    </ligand>
</feature>
<keyword evidence="8" id="KW-0732">Signal</keyword>
<evidence type="ECO:0000256" key="6">
    <source>
        <dbReference type="ARBA" id="ARBA00022670"/>
    </source>
</evidence>
<keyword evidence="4" id="KW-1003">Cell membrane</keyword>
<dbReference type="Gene3D" id="1.25.50.20">
    <property type="match status" value="1"/>
</dbReference>
<keyword evidence="10 16" id="KW-0862">Zinc</keyword>
<gene>
    <name evidence="22" type="ORF">RI129_008936</name>
</gene>
<dbReference type="Gene3D" id="2.60.40.1910">
    <property type="match status" value="1"/>
</dbReference>
<evidence type="ECO:0000256" key="18">
    <source>
        <dbReference type="RuleBase" id="RU364040"/>
    </source>
</evidence>
<dbReference type="GO" id="GO:0005615">
    <property type="term" value="C:extracellular space"/>
    <property type="evidence" value="ECO:0007669"/>
    <property type="project" value="TreeGrafter"/>
</dbReference>
<dbReference type="PRINTS" id="PR00756">
    <property type="entry name" value="ALADIPTASE"/>
</dbReference>
<dbReference type="GO" id="GO:0070006">
    <property type="term" value="F:metalloaminopeptidase activity"/>
    <property type="evidence" value="ECO:0007669"/>
    <property type="project" value="TreeGrafter"/>
</dbReference>
<dbReference type="InterPro" id="IPR050344">
    <property type="entry name" value="Peptidase_M1_aminopeptidases"/>
</dbReference>
<feature type="domain" description="Aminopeptidase N-like N-terminal" evidence="21">
    <location>
        <begin position="47"/>
        <end position="231"/>
    </location>
</feature>
<dbReference type="PANTHER" id="PTHR11533:SF294">
    <property type="entry name" value="THYROTROPIN-RELEASING HORMONE-DEGRADING ECTOENZYME"/>
    <property type="match status" value="1"/>
</dbReference>
<comment type="subcellular location">
    <subcellularLocation>
        <location evidence="1">Cell membrane</location>
        <topology evidence="1">Lipid-anchor</topology>
        <topology evidence="1">GPI-anchor</topology>
    </subcellularLocation>
</comment>
<dbReference type="GO" id="GO:0098552">
    <property type="term" value="C:side of membrane"/>
    <property type="evidence" value="ECO:0007669"/>
    <property type="project" value="UniProtKB-KW"/>
</dbReference>
<evidence type="ECO:0000256" key="7">
    <source>
        <dbReference type="ARBA" id="ARBA00022723"/>
    </source>
</evidence>
<keyword evidence="3 18" id="KW-0031">Aminopeptidase</keyword>
<evidence type="ECO:0000256" key="2">
    <source>
        <dbReference type="ARBA" id="ARBA00010136"/>
    </source>
</evidence>
<dbReference type="CDD" id="cd09601">
    <property type="entry name" value="M1_APN-Q_like"/>
    <property type="match status" value="1"/>
</dbReference>
<evidence type="ECO:0000313" key="23">
    <source>
        <dbReference type="Proteomes" id="UP001329430"/>
    </source>
</evidence>
<dbReference type="GO" id="GO:0006508">
    <property type="term" value="P:proteolysis"/>
    <property type="evidence" value="ECO:0007669"/>
    <property type="project" value="UniProtKB-KW"/>
</dbReference>
<evidence type="ECO:0000256" key="3">
    <source>
        <dbReference type="ARBA" id="ARBA00022438"/>
    </source>
</evidence>
<keyword evidence="12" id="KW-0472">Membrane</keyword>
<dbReference type="GO" id="GO:0005886">
    <property type="term" value="C:plasma membrane"/>
    <property type="evidence" value="ECO:0007669"/>
    <property type="project" value="UniProtKB-SubCell"/>
</dbReference>
<dbReference type="Proteomes" id="UP001329430">
    <property type="component" value="Chromosome 6"/>
</dbReference>
<evidence type="ECO:0000256" key="11">
    <source>
        <dbReference type="ARBA" id="ARBA00023049"/>
    </source>
</evidence>
<dbReference type="PANTHER" id="PTHR11533">
    <property type="entry name" value="PROTEASE M1 ZINC METALLOPROTEASE"/>
    <property type="match status" value="1"/>
</dbReference>
<dbReference type="InterPro" id="IPR014782">
    <property type="entry name" value="Peptidase_M1_dom"/>
</dbReference>
<organism evidence="22 23">
    <name type="scientific">Pyrocoelia pectoralis</name>
    <dbReference type="NCBI Taxonomy" id="417401"/>
    <lineage>
        <taxon>Eukaryota</taxon>
        <taxon>Metazoa</taxon>
        <taxon>Ecdysozoa</taxon>
        <taxon>Arthropoda</taxon>
        <taxon>Hexapoda</taxon>
        <taxon>Insecta</taxon>
        <taxon>Pterygota</taxon>
        <taxon>Neoptera</taxon>
        <taxon>Endopterygota</taxon>
        <taxon>Coleoptera</taxon>
        <taxon>Polyphaga</taxon>
        <taxon>Elateriformia</taxon>
        <taxon>Elateroidea</taxon>
        <taxon>Lampyridae</taxon>
        <taxon>Lampyrinae</taxon>
        <taxon>Pyrocoelia</taxon>
    </lineage>
</organism>
<dbReference type="GO" id="GO:0042277">
    <property type="term" value="F:peptide binding"/>
    <property type="evidence" value="ECO:0007669"/>
    <property type="project" value="TreeGrafter"/>
</dbReference>
<dbReference type="AlphaFoldDB" id="A0AAN7VG46"/>
<evidence type="ECO:0000256" key="4">
    <source>
        <dbReference type="ARBA" id="ARBA00022475"/>
    </source>
</evidence>
<keyword evidence="7 16" id="KW-0479">Metal-binding</keyword>
<keyword evidence="9 18" id="KW-0378">Hydrolase</keyword>
<dbReference type="InterPro" id="IPR042097">
    <property type="entry name" value="Aminopeptidase_N-like_N_sf"/>
</dbReference>
<evidence type="ECO:0000256" key="13">
    <source>
        <dbReference type="ARBA" id="ARBA00023180"/>
    </source>
</evidence>
<proteinExistence type="inferred from homology"/>
<evidence type="ECO:0000313" key="22">
    <source>
        <dbReference type="EMBL" id="KAK5642769.1"/>
    </source>
</evidence>
<dbReference type="Pfam" id="PF01433">
    <property type="entry name" value="Peptidase_M1"/>
    <property type="match status" value="1"/>
</dbReference>
<dbReference type="Pfam" id="PF17900">
    <property type="entry name" value="Peptidase_M1_N"/>
    <property type="match status" value="1"/>
</dbReference>
<feature type="domain" description="ERAP1-like C-terminal" evidence="20">
    <location>
        <begin position="569"/>
        <end position="840"/>
    </location>
</feature>
<comment type="caution">
    <text evidence="22">The sequence shown here is derived from an EMBL/GenBank/DDBJ whole genome shotgun (WGS) entry which is preliminary data.</text>
</comment>
<dbReference type="GO" id="GO:0043171">
    <property type="term" value="P:peptide catabolic process"/>
    <property type="evidence" value="ECO:0007669"/>
    <property type="project" value="TreeGrafter"/>
</dbReference>
<evidence type="ECO:0000256" key="17">
    <source>
        <dbReference type="PIRSR" id="PIRSR634016-4"/>
    </source>
</evidence>
<evidence type="ECO:0000259" key="19">
    <source>
        <dbReference type="Pfam" id="PF01433"/>
    </source>
</evidence>
<keyword evidence="5" id="KW-0336">GPI-anchor</keyword>
<evidence type="ECO:0000256" key="12">
    <source>
        <dbReference type="ARBA" id="ARBA00023136"/>
    </source>
</evidence>
<dbReference type="InterPro" id="IPR045357">
    <property type="entry name" value="Aminopeptidase_N-like_N"/>
</dbReference>
<dbReference type="GO" id="GO:0008270">
    <property type="term" value="F:zinc ion binding"/>
    <property type="evidence" value="ECO:0007669"/>
    <property type="project" value="UniProtKB-UniRule"/>
</dbReference>
<protein>
    <recommendedName>
        <fullName evidence="18">Aminopeptidase</fullName>
        <ecNumber evidence="18">3.4.11.-</ecNumber>
    </recommendedName>
</protein>
<evidence type="ECO:0000256" key="8">
    <source>
        <dbReference type="ARBA" id="ARBA00022729"/>
    </source>
</evidence>
<comment type="similarity">
    <text evidence="2 18">Belongs to the peptidase M1 family.</text>
</comment>
<feature type="binding site" evidence="16">
    <location>
        <position position="338"/>
    </location>
    <ligand>
        <name>Zn(2+)</name>
        <dbReference type="ChEBI" id="CHEBI:29105"/>
        <note>catalytic</note>
    </ligand>
</feature>
<dbReference type="EC" id="3.4.11.-" evidence="18"/>
<evidence type="ECO:0000256" key="10">
    <source>
        <dbReference type="ARBA" id="ARBA00022833"/>
    </source>
</evidence>
<dbReference type="Gene3D" id="1.10.390.10">
    <property type="entry name" value="Neutral Protease Domain 2"/>
    <property type="match status" value="1"/>
</dbReference>
<evidence type="ECO:0000256" key="15">
    <source>
        <dbReference type="PIRSR" id="PIRSR634016-1"/>
    </source>
</evidence>
<feature type="site" description="Transition state stabilizer" evidence="17">
    <location>
        <position position="422"/>
    </location>
</feature>
<keyword evidence="13" id="KW-0325">Glycoprotein</keyword>
<feature type="binding site" evidence="16">
    <location>
        <position position="342"/>
    </location>
    <ligand>
        <name>Zn(2+)</name>
        <dbReference type="ChEBI" id="CHEBI:29105"/>
        <note>catalytic</note>
    </ligand>
</feature>
<dbReference type="InterPro" id="IPR001930">
    <property type="entry name" value="Peptidase_M1"/>
</dbReference>
<evidence type="ECO:0000259" key="20">
    <source>
        <dbReference type="Pfam" id="PF11838"/>
    </source>
</evidence>
<evidence type="ECO:0000259" key="21">
    <source>
        <dbReference type="Pfam" id="PF17900"/>
    </source>
</evidence>
<keyword evidence="23" id="KW-1185">Reference proteome</keyword>
<sequence length="903" mass="105710">MCYVIRCFNMHSMIIIIIIVLSLSFLTISVSSQGADVYNHLPNNVRPIRYNLTIEHHKDMSFSGSVSIDIKVLRVTKNITFHSKDLVLSSFKLYDTYGREVVIVNQILDTDHDLCILFLRGPLIKYERYKLVIEKFVGTLHHEKSGFFLAKYRDEYRRERNLSLTYFEPIGARTAFPCFDEPGIRAKFVVSIIRDENYNSASNEKLEKSIYLGRGRYQDFFKETVEMPTYLVAFVISDFVYTREIDRVRVLARREAIAKGGGDYILDEAVRLLRAMEDYTALRYSLSKVDLVAVPSNYFLDGAMENWGLIMYSEDHLLYYKSTSTTEDLQRCATFTAHELAHQWFGNLVTPKRWNYMWLSEGFAAYFQYHITDVVEPSWRLREQFVVEELHKAFTGDLKPMAQPLNYVFADPNEFPSPWMYYYKASSIIRMSEHFLTPPVFREGLRIYLERKKFSTSEPKDLYKAWQSAVDDANGGYILDEMPVAKILGSWDTNVGYPLVTATRNYATGTLTLKQETYNTENITDDTVWIIPMTYVLHGAKGSSFAKTLTDFWFTKRTLTLNNFGSDSWLILNKQHAGYFRVNYDTVNWYRIIEFLKTYAFKSIHPLNRAQLINDAFQLVEDGKMEAKIALDLSEYIKQETDFIVLKPFLKRIDSFDFMVSVTPEYPIFQEYVSDLLNFAYEHIGPDEKIRDTHIRKLTRVIVVRRLCLYGDERCQNYGLQKIKEWQLTDKLNIPSDLKFNFLCGAMQNANQKEWEFLLQQYYRADPKDKVIYIMALSCTRNRILLYSFLDQIYDYTNHIETAHRTKAIVSMIENNMVGREVVLEYATTKTLPTNASFEETITSDTITEIVPSRLSDKVDLFRDSENAKLVPANFFTKEYLEVYEINYIDQISEWLRNRQNTL</sequence>
<dbReference type="InterPro" id="IPR034016">
    <property type="entry name" value="M1_APN-typ"/>
</dbReference>
<evidence type="ECO:0000256" key="14">
    <source>
        <dbReference type="ARBA" id="ARBA00023288"/>
    </source>
</evidence>
<evidence type="ECO:0000256" key="9">
    <source>
        <dbReference type="ARBA" id="ARBA00022801"/>
    </source>
</evidence>
<evidence type="ECO:0000256" key="1">
    <source>
        <dbReference type="ARBA" id="ARBA00004609"/>
    </source>
</evidence>
<dbReference type="Gene3D" id="2.60.40.1730">
    <property type="entry name" value="tricorn interacting facor f3 domain"/>
    <property type="match status" value="1"/>
</dbReference>
<dbReference type="SUPFAM" id="SSF63737">
    <property type="entry name" value="Leukotriene A4 hydrolase N-terminal domain"/>
    <property type="match status" value="1"/>
</dbReference>
<dbReference type="GO" id="GO:0005737">
    <property type="term" value="C:cytoplasm"/>
    <property type="evidence" value="ECO:0007669"/>
    <property type="project" value="TreeGrafter"/>
</dbReference>
<dbReference type="SUPFAM" id="SSF55486">
    <property type="entry name" value="Metalloproteases ('zincins'), catalytic domain"/>
    <property type="match status" value="1"/>
</dbReference>
<dbReference type="FunFam" id="1.10.390.10:FF:000013">
    <property type="entry name" value="Aminopeptidase N"/>
    <property type="match status" value="1"/>
</dbReference>
<dbReference type="Pfam" id="PF11838">
    <property type="entry name" value="ERAP1_C"/>
    <property type="match status" value="1"/>
</dbReference>
<reference evidence="22 23" key="1">
    <citation type="journal article" date="2024" name="Insects">
        <title>An Improved Chromosome-Level Genome Assembly of the Firefly Pyrocoelia pectoralis.</title>
        <authorList>
            <person name="Fu X."/>
            <person name="Meyer-Rochow V.B."/>
            <person name="Ballantyne L."/>
            <person name="Zhu X."/>
        </authorList>
    </citation>
    <scope>NUCLEOTIDE SEQUENCE [LARGE SCALE GENOMIC DNA]</scope>
    <source>
        <strain evidence="22">XCY_ONT2</strain>
    </source>
</reference>
<comment type="cofactor">
    <cofactor evidence="16 18">
        <name>Zn(2+)</name>
        <dbReference type="ChEBI" id="CHEBI:29105"/>
    </cofactor>
    <text evidence="16 18">Binds 1 zinc ion per subunit.</text>
</comment>
<feature type="active site" description="Proton acceptor" evidence="15">
    <location>
        <position position="339"/>
    </location>
</feature>
<feature type="domain" description="Peptidase M1 membrane alanine aminopeptidase" evidence="19">
    <location>
        <begin position="264"/>
        <end position="471"/>
    </location>
</feature>
<keyword evidence="6 18" id="KW-0645">Protease</keyword>
<evidence type="ECO:0000256" key="5">
    <source>
        <dbReference type="ARBA" id="ARBA00022622"/>
    </source>
</evidence>
<dbReference type="InterPro" id="IPR027268">
    <property type="entry name" value="Peptidase_M4/M1_CTD_sf"/>
</dbReference>